<gene>
    <name evidence="3" type="ORF">D5396_05180</name>
</gene>
<evidence type="ECO:0000259" key="2">
    <source>
        <dbReference type="Pfam" id="PF00487"/>
    </source>
</evidence>
<feature type="transmembrane region" description="Helical" evidence="1">
    <location>
        <begin position="64"/>
        <end position="85"/>
    </location>
</feature>
<evidence type="ECO:0000313" key="3">
    <source>
        <dbReference type="EMBL" id="RJT14861.1"/>
    </source>
</evidence>
<proteinExistence type="predicted"/>
<protein>
    <submittedName>
        <fullName evidence="3">Acyl-CoA desaturase</fullName>
    </submittedName>
</protein>
<dbReference type="Proteomes" id="UP000284119">
    <property type="component" value="Unassembled WGS sequence"/>
</dbReference>
<sequence length="377" mass="43550">MTAPTYQQRDDLALHRDLTKAANQYLLQRHDHRFADGWMIGKLLCLIALCGLFYTTALLSGEPVIFACGYFAFIFTAMLLAINAVHDASHNAFFRQAWANRALNFVICIPLGLDADCWRVRHVECHHAHLNVQGYDLDIEENGVLRQTPFQRIKSFMQAQQYYWPFVAALTFPCIIWFFDWIDRAGKTRVQPKMRHQGMRGWGLFLTAKTLHLLLALALPYWILRQQGIGGDKLLWCYLAGQMLSSLIFVVLILGSHWAMGTFYEVPEDGHFQHGRYRHVFATTIDWVPSPRWLSYWMGELNRHLTHHIFPNWNHRHYPALSDIIAQVTQHHGVTYHCVSLKEILIAQQRFLRAMGKGETATGLMDKPTDNSQSPDC</sequence>
<comment type="caution">
    <text evidence="3">The sequence shown here is derived from an EMBL/GenBank/DDBJ whole genome shotgun (WGS) entry which is preliminary data.</text>
</comment>
<dbReference type="PANTHER" id="PTHR19353:SF19">
    <property type="entry name" value="DELTA(5) FATTY ACID DESATURASE C-RELATED"/>
    <property type="match status" value="1"/>
</dbReference>
<dbReference type="EMBL" id="RAHG01000002">
    <property type="protein sequence ID" value="RJT14861.1"/>
    <property type="molecule type" value="Genomic_DNA"/>
</dbReference>
<accession>A0ABX9P3U6</accession>
<keyword evidence="4" id="KW-1185">Reference proteome</keyword>
<keyword evidence="1" id="KW-1133">Transmembrane helix</keyword>
<dbReference type="PANTHER" id="PTHR19353">
    <property type="entry name" value="FATTY ACID DESATURASE 2"/>
    <property type="match status" value="1"/>
</dbReference>
<keyword evidence="1" id="KW-0472">Membrane</keyword>
<keyword evidence="1" id="KW-0812">Transmembrane</keyword>
<evidence type="ECO:0000313" key="4">
    <source>
        <dbReference type="Proteomes" id="UP000284119"/>
    </source>
</evidence>
<dbReference type="CDD" id="cd03506">
    <property type="entry name" value="Delta6-FADS-like"/>
    <property type="match status" value="1"/>
</dbReference>
<dbReference type="RefSeq" id="WP_112164363.1">
    <property type="nucleotide sequence ID" value="NZ_JYDE01000004.1"/>
</dbReference>
<organism evidence="3 4">
    <name type="scientific">Rahnella inusitata</name>
    <dbReference type="NCBI Taxonomy" id="58169"/>
    <lineage>
        <taxon>Bacteria</taxon>
        <taxon>Pseudomonadati</taxon>
        <taxon>Pseudomonadota</taxon>
        <taxon>Gammaproteobacteria</taxon>
        <taxon>Enterobacterales</taxon>
        <taxon>Yersiniaceae</taxon>
        <taxon>Rahnella</taxon>
    </lineage>
</organism>
<feature type="transmembrane region" description="Helical" evidence="1">
    <location>
        <begin position="202"/>
        <end position="223"/>
    </location>
</feature>
<dbReference type="InterPro" id="IPR005804">
    <property type="entry name" value="FA_desaturase_dom"/>
</dbReference>
<feature type="transmembrane region" description="Helical" evidence="1">
    <location>
        <begin position="235"/>
        <end position="259"/>
    </location>
</feature>
<evidence type="ECO:0000256" key="1">
    <source>
        <dbReference type="SAM" id="Phobius"/>
    </source>
</evidence>
<feature type="transmembrane region" description="Helical" evidence="1">
    <location>
        <begin position="39"/>
        <end position="58"/>
    </location>
</feature>
<feature type="transmembrane region" description="Helical" evidence="1">
    <location>
        <begin position="162"/>
        <end position="182"/>
    </location>
</feature>
<name>A0ABX9P3U6_9GAMM</name>
<dbReference type="Pfam" id="PF00487">
    <property type="entry name" value="FA_desaturase"/>
    <property type="match status" value="1"/>
</dbReference>
<feature type="domain" description="Fatty acid desaturase" evidence="2">
    <location>
        <begin position="70"/>
        <end position="338"/>
    </location>
</feature>
<reference evidence="3 4" key="1">
    <citation type="submission" date="2018-09" db="EMBL/GenBank/DDBJ databases">
        <authorList>
            <person name="Le Fleche-Mateos A."/>
        </authorList>
    </citation>
    <scope>NUCLEOTIDE SEQUENCE [LARGE SCALE GENOMIC DNA]</scope>
    <source>
        <strain evidence="3 4">DSM 30078</strain>
    </source>
</reference>
<dbReference type="InterPro" id="IPR012171">
    <property type="entry name" value="Fatty_acid_desaturase"/>
</dbReference>